<dbReference type="Gene3D" id="3.50.50.60">
    <property type="entry name" value="FAD/NAD(P)-binding domain"/>
    <property type="match status" value="2"/>
</dbReference>
<dbReference type="InterPro" id="IPR020946">
    <property type="entry name" value="Flavin_mOase-like"/>
</dbReference>
<keyword evidence="5" id="KW-1185">Reference proteome</keyword>
<protein>
    <submittedName>
        <fullName evidence="4">4-hydroxyacetophenone monooxygenase</fullName>
        <ecNumber evidence="4">1.14.13.84</ecNumber>
    </submittedName>
</protein>
<dbReference type="Pfam" id="PF00743">
    <property type="entry name" value="FMO-like"/>
    <property type="match status" value="1"/>
</dbReference>
<dbReference type="GO" id="GO:0050661">
    <property type="term" value="F:NADP binding"/>
    <property type="evidence" value="ECO:0007669"/>
    <property type="project" value="InterPro"/>
</dbReference>
<evidence type="ECO:0000256" key="1">
    <source>
        <dbReference type="ARBA" id="ARBA00022630"/>
    </source>
</evidence>
<evidence type="ECO:0000313" key="4">
    <source>
        <dbReference type="EMBL" id="MBB5426076.1"/>
    </source>
</evidence>
<evidence type="ECO:0000256" key="2">
    <source>
        <dbReference type="ARBA" id="ARBA00022827"/>
    </source>
</evidence>
<dbReference type="EMBL" id="JACHDD010000006">
    <property type="protein sequence ID" value="MBB5426076.1"/>
    <property type="molecule type" value="Genomic_DNA"/>
</dbReference>
<keyword evidence="3 4" id="KW-0560">Oxidoreductase</keyword>
<evidence type="ECO:0000256" key="3">
    <source>
        <dbReference type="ARBA" id="ARBA00023002"/>
    </source>
</evidence>
<dbReference type="RefSeq" id="WP_018435828.1">
    <property type="nucleotide sequence ID" value="NZ_JACHDD010000006.1"/>
</dbReference>
<name>A0A7W8Q972_PARAM</name>
<dbReference type="Proteomes" id="UP000592780">
    <property type="component" value="Unassembled WGS sequence"/>
</dbReference>
<sequence length="665" mass="74234">MKNLSAMPLTTTTIETPGVDDVYWREEYAQIGEDDAFLAEIVAQADLPSLLTALAAVTGDLSMLRPHLRAPFPLVDTVAPAHGGMSEAAQIEARALALVALKRVRDESLTRPRPLDDAETRILIDFLTNGAGDADAELLTHEMDLAPKKLGAPGWKFDNVGGDRQFAVAVIGTGMSGIAAMYRLKQAGVPFTAFEKNPDVGGVWWANTYPGVRLDTPTFGYSFSFAQRTDWPHAFATGGEIEDYAREVVARAGLREHIRFGTEVLSATWDEASGTWDVVSRTGNDEPEHRRFNAVISAVGQLERPNIPQIEGQNEFRGVRMHSARWNHDVDLHGKRVAVIGTGASAYQIVPNIVDRVKHLTVFQRSGPWMVPAPNYYADTPKALRWLSDHVPCYGQWFRLSGFFQAATGRLHTAVTDPGWTREDSVSAKNLEVRETLTEIIREQWKSRPELIDKIVPTYPPGGKRMLRDNGVWAAALQRPNSALVTSPIVRFTETGVVTEDGVEHPVDVVVYATGFTAAEFLDPMEIRGVSGRTIKEQWQGDAKAWAGIAVPDFPNFYMVMGPNTNYVVHGSQHFMMECAAEFAVEAIHQTLARGINGFEVKPEVLDSFVERVDAENKRRAWGRPQIRTWYKNRFGRVSQVWPFSHREYWQLTHDVDFDHDFISH</sequence>
<evidence type="ECO:0000313" key="5">
    <source>
        <dbReference type="Proteomes" id="UP000592780"/>
    </source>
</evidence>
<dbReference type="InterPro" id="IPR051209">
    <property type="entry name" value="FAD-bind_Monooxygenase_sf"/>
</dbReference>
<proteinExistence type="predicted"/>
<dbReference type="EC" id="1.14.13.84" evidence="4"/>
<dbReference type="AlphaFoldDB" id="A0A7W8Q972"/>
<organism evidence="4 5">
    <name type="scientific">Paraburkholderia atlantica</name>
    <dbReference type="NCBI Taxonomy" id="2654982"/>
    <lineage>
        <taxon>Bacteria</taxon>
        <taxon>Pseudomonadati</taxon>
        <taxon>Pseudomonadota</taxon>
        <taxon>Betaproteobacteria</taxon>
        <taxon>Burkholderiales</taxon>
        <taxon>Burkholderiaceae</taxon>
        <taxon>Paraburkholderia</taxon>
    </lineage>
</organism>
<keyword evidence="1" id="KW-0285">Flavoprotein</keyword>
<dbReference type="PANTHER" id="PTHR42877:SF4">
    <property type="entry name" value="FAD_NAD(P)-BINDING DOMAIN-CONTAINING PROTEIN-RELATED"/>
    <property type="match status" value="1"/>
</dbReference>
<dbReference type="PANTHER" id="PTHR42877">
    <property type="entry name" value="L-ORNITHINE N(5)-MONOOXYGENASE-RELATED"/>
    <property type="match status" value="1"/>
</dbReference>
<dbReference type="GO" id="GO:0004499">
    <property type="term" value="F:N,N-dimethylaniline monooxygenase activity"/>
    <property type="evidence" value="ECO:0007669"/>
    <property type="project" value="InterPro"/>
</dbReference>
<dbReference type="GO" id="GO:0033767">
    <property type="term" value="F:4-hydroxyacetophenone monooxygenase activity"/>
    <property type="evidence" value="ECO:0007669"/>
    <property type="project" value="UniProtKB-EC"/>
</dbReference>
<dbReference type="InterPro" id="IPR036188">
    <property type="entry name" value="FAD/NAD-bd_sf"/>
</dbReference>
<dbReference type="GO" id="GO:0050660">
    <property type="term" value="F:flavin adenine dinucleotide binding"/>
    <property type="evidence" value="ECO:0007669"/>
    <property type="project" value="InterPro"/>
</dbReference>
<dbReference type="SUPFAM" id="SSF51905">
    <property type="entry name" value="FAD/NAD(P)-binding domain"/>
    <property type="match status" value="2"/>
</dbReference>
<comment type="caution">
    <text evidence="4">The sequence shown here is derived from an EMBL/GenBank/DDBJ whole genome shotgun (WGS) entry which is preliminary data.</text>
</comment>
<keyword evidence="4" id="KW-0503">Monooxygenase</keyword>
<keyword evidence="2" id="KW-0274">FAD</keyword>
<accession>A0A7W8Q972</accession>
<gene>
    <name evidence="4" type="ORF">HDG40_004249</name>
</gene>
<reference evidence="4 5" key="1">
    <citation type="submission" date="2020-08" db="EMBL/GenBank/DDBJ databases">
        <title>Genomic Encyclopedia of Type Strains, Phase IV (KMG-V): Genome sequencing to study the core and pangenomes of soil and plant-associated prokaryotes.</title>
        <authorList>
            <person name="Whitman W."/>
        </authorList>
    </citation>
    <scope>NUCLEOTIDE SEQUENCE [LARGE SCALE GENOMIC DNA]</scope>
    <source>
        <strain evidence="4 5">JPY158</strain>
    </source>
</reference>